<feature type="domain" description="UBA" evidence="2">
    <location>
        <begin position="1066"/>
        <end position="1097"/>
    </location>
</feature>
<feature type="compositionally biased region" description="Polar residues" evidence="1">
    <location>
        <begin position="125"/>
        <end position="134"/>
    </location>
</feature>
<dbReference type="PROSITE" id="PS50030">
    <property type="entry name" value="UBA"/>
    <property type="match status" value="1"/>
</dbReference>
<feature type="compositionally biased region" description="Basic residues" evidence="1">
    <location>
        <begin position="309"/>
        <end position="320"/>
    </location>
</feature>
<name>A0A9W9CLT1_9PLEO</name>
<dbReference type="Proteomes" id="UP001140560">
    <property type="component" value="Unassembled WGS sequence"/>
</dbReference>
<evidence type="ECO:0000256" key="1">
    <source>
        <dbReference type="SAM" id="MobiDB-lite"/>
    </source>
</evidence>
<feature type="region of interest" description="Disordered" evidence="1">
    <location>
        <begin position="934"/>
        <end position="975"/>
    </location>
</feature>
<evidence type="ECO:0000313" key="4">
    <source>
        <dbReference type="Proteomes" id="UP001140560"/>
    </source>
</evidence>
<feature type="region of interest" description="Disordered" evidence="1">
    <location>
        <begin position="78"/>
        <end position="152"/>
    </location>
</feature>
<feature type="compositionally biased region" description="Polar residues" evidence="1">
    <location>
        <begin position="325"/>
        <end position="347"/>
    </location>
</feature>
<evidence type="ECO:0000313" key="3">
    <source>
        <dbReference type="EMBL" id="KAJ4368912.1"/>
    </source>
</evidence>
<feature type="compositionally biased region" description="Low complexity" evidence="1">
    <location>
        <begin position="198"/>
        <end position="224"/>
    </location>
</feature>
<feature type="region of interest" description="Disordered" evidence="1">
    <location>
        <begin position="1"/>
        <end position="47"/>
    </location>
</feature>
<feature type="region of interest" description="Disordered" evidence="1">
    <location>
        <begin position="176"/>
        <end position="229"/>
    </location>
</feature>
<evidence type="ECO:0000259" key="2">
    <source>
        <dbReference type="PROSITE" id="PS50030"/>
    </source>
</evidence>
<dbReference type="AlphaFoldDB" id="A0A9W9CLT1"/>
<feature type="region of interest" description="Disordered" evidence="1">
    <location>
        <begin position="1015"/>
        <end position="1057"/>
    </location>
</feature>
<dbReference type="OrthoDB" id="5376710at2759"/>
<feature type="compositionally biased region" description="Basic and acidic residues" evidence="1">
    <location>
        <begin position="78"/>
        <end position="99"/>
    </location>
</feature>
<feature type="region of interest" description="Disordered" evidence="1">
    <location>
        <begin position="256"/>
        <end position="362"/>
    </location>
</feature>
<feature type="compositionally biased region" description="Low complexity" evidence="1">
    <location>
        <begin position="16"/>
        <end position="27"/>
    </location>
</feature>
<dbReference type="Gene3D" id="1.10.8.10">
    <property type="entry name" value="DNA helicase RuvA subunit, C-terminal domain"/>
    <property type="match status" value="1"/>
</dbReference>
<gene>
    <name evidence="3" type="ORF">N0V83_005994</name>
</gene>
<reference evidence="3" key="1">
    <citation type="submission" date="2022-10" db="EMBL/GenBank/DDBJ databases">
        <title>Tapping the CABI collections for fungal endophytes: first genome assemblies for Collariella, Neodidymelliopsis, Ascochyta clinopodiicola, Didymella pomorum, Didymosphaeria variabile, Neocosmospora piperis and Neocucurbitaria cava.</title>
        <authorList>
            <person name="Hill R."/>
        </authorList>
    </citation>
    <scope>NUCLEOTIDE SEQUENCE</scope>
    <source>
        <strain evidence="3">IMI 356814</strain>
    </source>
</reference>
<accession>A0A9W9CLT1</accession>
<keyword evidence="4" id="KW-1185">Reference proteome</keyword>
<comment type="caution">
    <text evidence="3">The sequence shown here is derived from an EMBL/GenBank/DDBJ whole genome shotgun (WGS) entry which is preliminary data.</text>
</comment>
<sequence length="1104" mass="123147">MTTQAYRSSDEGKQVRPGSRSSPSFPGLDESRNRAHNSNTPALTSTEYCPVSELKAALSNTSLKGAIGTYKNGKIHWRQKDRDSVQSDIKDGPRADRNSRPKIQVVIPSGRRDQPLPATPFFANPSKSLPQSTVDRVENAHDVSPPSANNKAMMRDSIVSPLGQLQAQPISFGQFQRSVSHRVPDRNSTLVKHYKNTSESSSSSRDSQESDASSTYSSHSSDTSVEAEPAPVLSKFRRTLTNPFNIQSPITAGVFDDNEDVRKHRVPPSISPPRKYVHQQPIHQNAKFQPTCDLEPPRWNQTMLTRKPTLTRKSSKRQNPRRSLASKSKMGTISEANSHSASRQLSSPVRGPSPTLSEAENDLQEHLTSLAEDTGLEVPTDDTEQALTSLTEDSPFKWDDVVVRNDTSSPAVEGQPRKDSVTIEIRDALPPAVPRKSSKRQSAARSNALLLSHVPSDHIPPQMIRGRSRTKSTGLTLAIPEYKRMTEDFVLSPIEISPNVSKRVITPNSAETVILNIFRSQDHLEDLFATAIVNRGFHRVFKRHELELIKSTLRKMSPPAWEFREIAFPGHDLLHAEDLEMTRPEEEYTPSTYLRLQKRDVHTIRAIKLQIQEKCQSFVRPEISAALISENPIESARVDNALWRIWTFCKIFGSGKGREEDIVAQMDWLKGGLLVHQKTCTFSIMSTDYMSDTLVGAPECFAMGNEGGLTAEQLFDMMELWNCLGVLLQGFEGRTTQARKAGIYDNTDIRGGDIDGEEMMLGTYRSLQYQGPILTTPDEWCYHLLTYGLSTILDLAGPSREPDSSAFQLAQEKSWVNWKPPVFGGTRRNFLKEAASRVYEDKIAHTYAATSTRDVQRQQSKIRIQKHISELRHRKNSGERMPTIRMSQERPMSEWDTVIGNLTRRHPTPAPRNDIVSYIPTLRSALAQELSASIAELPATRTPPPSTRSSSPRRTYAQPLLPTPPPSTVPSTRDRNSIAMSMPSIEEHPAYHRKDDPIPAVPSLSNHPAFRNGAMVCAPLPPSHHSHHARQNSDLSVGSSQGSSGSSPRSAAFQQHPAQRDIYATESHENTADKAIYRIVEMGFTADQAREALRMTDLGDGLRL</sequence>
<organism evidence="3 4">
    <name type="scientific">Neocucurbitaria cava</name>
    <dbReference type="NCBI Taxonomy" id="798079"/>
    <lineage>
        <taxon>Eukaryota</taxon>
        <taxon>Fungi</taxon>
        <taxon>Dikarya</taxon>
        <taxon>Ascomycota</taxon>
        <taxon>Pezizomycotina</taxon>
        <taxon>Dothideomycetes</taxon>
        <taxon>Pleosporomycetidae</taxon>
        <taxon>Pleosporales</taxon>
        <taxon>Pleosporineae</taxon>
        <taxon>Cucurbitariaceae</taxon>
        <taxon>Neocucurbitaria</taxon>
    </lineage>
</organism>
<feature type="compositionally biased region" description="Polar residues" evidence="1">
    <location>
        <begin position="36"/>
        <end position="47"/>
    </location>
</feature>
<dbReference type="EMBL" id="JAPEUY010000010">
    <property type="protein sequence ID" value="KAJ4368912.1"/>
    <property type="molecule type" value="Genomic_DNA"/>
</dbReference>
<protein>
    <recommendedName>
        <fullName evidence="2">UBA domain-containing protein</fullName>
    </recommendedName>
</protein>
<feature type="compositionally biased region" description="Low complexity" evidence="1">
    <location>
        <begin position="1033"/>
        <end position="1050"/>
    </location>
</feature>
<proteinExistence type="predicted"/>
<dbReference type="InterPro" id="IPR015940">
    <property type="entry name" value="UBA"/>
</dbReference>